<sequence>MVFDEEELNKTVVKICNQIKIGVQAIFGPSNGLLSCHINSICDALDIPHMEIKADAEYNSREFSINLHPFQDIINDALLDIIHYLNWTKVAVLHENHYGAYSLIIPVCVFKTMQALI</sequence>
<keyword evidence="7" id="KW-1185">Reference proteome</keyword>
<dbReference type="VEuPathDB" id="VectorBase:GBRI027904"/>
<dbReference type="GO" id="GO:0016020">
    <property type="term" value="C:membrane"/>
    <property type="evidence" value="ECO:0007669"/>
    <property type="project" value="UniProtKB-SubCell"/>
</dbReference>
<dbReference type="AlphaFoldDB" id="A0A1A9WQ74"/>
<accession>A0A1A9WQ74</accession>
<dbReference type="STRING" id="37001.A0A1A9WQ74"/>
<keyword evidence="4" id="KW-0472">Membrane</keyword>
<organism evidence="6 7">
    <name type="scientific">Glossina brevipalpis</name>
    <dbReference type="NCBI Taxonomy" id="37001"/>
    <lineage>
        <taxon>Eukaryota</taxon>
        <taxon>Metazoa</taxon>
        <taxon>Ecdysozoa</taxon>
        <taxon>Arthropoda</taxon>
        <taxon>Hexapoda</taxon>
        <taxon>Insecta</taxon>
        <taxon>Pterygota</taxon>
        <taxon>Neoptera</taxon>
        <taxon>Endopterygota</taxon>
        <taxon>Diptera</taxon>
        <taxon>Brachycera</taxon>
        <taxon>Muscomorpha</taxon>
        <taxon>Hippoboscoidea</taxon>
        <taxon>Glossinidae</taxon>
        <taxon>Glossina</taxon>
    </lineage>
</organism>
<dbReference type="SUPFAM" id="SSF53822">
    <property type="entry name" value="Periplasmic binding protein-like I"/>
    <property type="match status" value="1"/>
</dbReference>
<reference evidence="7" key="1">
    <citation type="submission" date="2014-03" db="EMBL/GenBank/DDBJ databases">
        <authorList>
            <person name="Aksoy S."/>
            <person name="Warren W."/>
            <person name="Wilson R.K."/>
        </authorList>
    </citation>
    <scope>NUCLEOTIDE SEQUENCE [LARGE SCALE GENOMIC DNA]</scope>
    <source>
        <strain evidence="7">IAEA</strain>
    </source>
</reference>
<dbReference type="Gene3D" id="3.40.50.2300">
    <property type="match status" value="2"/>
</dbReference>
<proteinExistence type="predicted"/>
<comment type="subcellular location">
    <subcellularLocation>
        <location evidence="1">Membrane</location>
    </subcellularLocation>
</comment>
<protein>
    <recommendedName>
        <fullName evidence="5">Receptor ligand binding region domain-containing protein</fullName>
    </recommendedName>
</protein>
<evidence type="ECO:0000259" key="5">
    <source>
        <dbReference type="Pfam" id="PF01094"/>
    </source>
</evidence>
<reference evidence="6" key="2">
    <citation type="submission" date="2020-05" db="UniProtKB">
        <authorList>
            <consortium name="EnsemblMetazoa"/>
        </authorList>
    </citation>
    <scope>IDENTIFICATION</scope>
    <source>
        <strain evidence="6">IAEA</strain>
    </source>
</reference>
<keyword evidence="2" id="KW-0812">Transmembrane</keyword>
<dbReference type="InterPro" id="IPR028082">
    <property type="entry name" value="Peripla_BP_I"/>
</dbReference>
<dbReference type="Proteomes" id="UP000091820">
    <property type="component" value="Unassembled WGS sequence"/>
</dbReference>
<keyword evidence="3" id="KW-1133">Transmembrane helix</keyword>
<dbReference type="Pfam" id="PF01094">
    <property type="entry name" value="ANF_receptor"/>
    <property type="match status" value="1"/>
</dbReference>
<feature type="domain" description="Receptor ligand binding region" evidence="5">
    <location>
        <begin position="4"/>
        <end position="100"/>
    </location>
</feature>
<evidence type="ECO:0000313" key="7">
    <source>
        <dbReference type="Proteomes" id="UP000091820"/>
    </source>
</evidence>
<evidence type="ECO:0000313" key="6">
    <source>
        <dbReference type="EnsemblMetazoa" id="GBRI027904-PA"/>
    </source>
</evidence>
<dbReference type="InterPro" id="IPR001828">
    <property type="entry name" value="ANF_lig-bd_rcpt"/>
</dbReference>
<evidence type="ECO:0000256" key="2">
    <source>
        <dbReference type="ARBA" id="ARBA00022692"/>
    </source>
</evidence>
<dbReference type="EnsemblMetazoa" id="GBRI027904-RA">
    <property type="protein sequence ID" value="GBRI027904-PA"/>
    <property type="gene ID" value="GBRI027904"/>
</dbReference>
<evidence type="ECO:0000256" key="4">
    <source>
        <dbReference type="ARBA" id="ARBA00023136"/>
    </source>
</evidence>
<evidence type="ECO:0000256" key="1">
    <source>
        <dbReference type="ARBA" id="ARBA00004370"/>
    </source>
</evidence>
<evidence type="ECO:0000256" key="3">
    <source>
        <dbReference type="ARBA" id="ARBA00022989"/>
    </source>
</evidence>
<name>A0A1A9WQ74_9MUSC</name>